<organism evidence="2 3">
    <name type="scientific">Microbacterium murale</name>
    <dbReference type="NCBI Taxonomy" id="1081040"/>
    <lineage>
        <taxon>Bacteria</taxon>
        <taxon>Bacillati</taxon>
        <taxon>Actinomycetota</taxon>
        <taxon>Actinomycetes</taxon>
        <taxon>Micrococcales</taxon>
        <taxon>Microbacteriaceae</taxon>
        <taxon>Microbacterium</taxon>
    </lineage>
</organism>
<name>A0ABQ1RJQ9_9MICO</name>
<proteinExistence type="predicted"/>
<dbReference type="Proteomes" id="UP000629365">
    <property type="component" value="Unassembled WGS sequence"/>
</dbReference>
<gene>
    <name evidence="2" type="ORF">GCM10007269_12180</name>
</gene>
<dbReference type="InterPro" id="IPR036291">
    <property type="entry name" value="NAD(P)-bd_dom_sf"/>
</dbReference>
<dbReference type="PANTHER" id="PTHR43162">
    <property type="match status" value="1"/>
</dbReference>
<accession>A0ABQ1RJQ9</accession>
<dbReference type="InterPro" id="IPR016040">
    <property type="entry name" value="NAD(P)-bd_dom"/>
</dbReference>
<dbReference type="InterPro" id="IPR051604">
    <property type="entry name" value="Ergot_Alk_Oxidoreductase"/>
</dbReference>
<evidence type="ECO:0000259" key="1">
    <source>
        <dbReference type="Pfam" id="PF13460"/>
    </source>
</evidence>
<sequence length="257" mass="27194">MSTPILVTGGTGNIGRRTVALLRAAGSEIRILSRQSRTAEQGIEYAEGDTVKGTGLDAALDGVETVLHLAGGAKGDDVAARNLVAAAQRAGTRHLVLISVVGAGSMPIGYFRMKADAEHAFETSGIPFTVLRVAQLHDFALPMVKALSKMRIAPRGLRFESVGVDEVAARLTELTLGAPAGRVVDLAGPQVREIGDMVRAFDEARGRTHRLLPIRLPGAIGRAYRAGGNLADETAARGKETWEEFLVHRDVVSSAAR</sequence>
<dbReference type="EMBL" id="BMCM01000001">
    <property type="protein sequence ID" value="GGD70534.1"/>
    <property type="molecule type" value="Genomic_DNA"/>
</dbReference>
<protein>
    <submittedName>
        <fullName evidence="2">NmrA family transcriptional regulator</fullName>
    </submittedName>
</protein>
<evidence type="ECO:0000313" key="2">
    <source>
        <dbReference type="EMBL" id="GGD70534.1"/>
    </source>
</evidence>
<reference evidence="3" key="1">
    <citation type="journal article" date="2019" name="Int. J. Syst. Evol. Microbiol.">
        <title>The Global Catalogue of Microorganisms (GCM) 10K type strain sequencing project: providing services to taxonomists for standard genome sequencing and annotation.</title>
        <authorList>
            <consortium name="The Broad Institute Genomics Platform"/>
            <consortium name="The Broad Institute Genome Sequencing Center for Infectious Disease"/>
            <person name="Wu L."/>
            <person name="Ma J."/>
        </authorList>
    </citation>
    <scope>NUCLEOTIDE SEQUENCE [LARGE SCALE GENOMIC DNA]</scope>
    <source>
        <strain evidence="3">CCM 7640</strain>
    </source>
</reference>
<evidence type="ECO:0000313" key="3">
    <source>
        <dbReference type="Proteomes" id="UP000629365"/>
    </source>
</evidence>
<keyword evidence="3" id="KW-1185">Reference proteome</keyword>
<feature type="domain" description="NAD(P)-binding" evidence="1">
    <location>
        <begin position="9"/>
        <end position="139"/>
    </location>
</feature>
<dbReference type="RefSeq" id="WP_188435619.1">
    <property type="nucleotide sequence ID" value="NZ_BMCM01000001.1"/>
</dbReference>
<dbReference type="Gene3D" id="3.40.50.720">
    <property type="entry name" value="NAD(P)-binding Rossmann-like Domain"/>
    <property type="match status" value="1"/>
</dbReference>
<comment type="caution">
    <text evidence="2">The sequence shown here is derived from an EMBL/GenBank/DDBJ whole genome shotgun (WGS) entry which is preliminary data.</text>
</comment>
<dbReference type="Pfam" id="PF13460">
    <property type="entry name" value="NAD_binding_10"/>
    <property type="match status" value="1"/>
</dbReference>
<dbReference type="PANTHER" id="PTHR43162:SF1">
    <property type="entry name" value="PRESTALK A DIFFERENTIATION PROTEIN A"/>
    <property type="match status" value="1"/>
</dbReference>
<dbReference type="SUPFAM" id="SSF51735">
    <property type="entry name" value="NAD(P)-binding Rossmann-fold domains"/>
    <property type="match status" value="1"/>
</dbReference>